<feature type="domain" description="ACT" evidence="11">
    <location>
        <begin position="313"/>
        <end position="384"/>
    </location>
</feature>
<evidence type="ECO:0000256" key="3">
    <source>
        <dbReference type="ARBA" id="ARBA00022679"/>
    </source>
</evidence>
<dbReference type="PIRSF" id="PIRSF000726">
    <property type="entry name" value="Asp_kin"/>
    <property type="match status" value="1"/>
</dbReference>
<dbReference type="PROSITE" id="PS00324">
    <property type="entry name" value="ASPARTOKINASE"/>
    <property type="match status" value="1"/>
</dbReference>
<dbReference type="Pfam" id="PF00696">
    <property type="entry name" value="AA_kinase"/>
    <property type="match status" value="1"/>
</dbReference>
<keyword evidence="3 9" id="KW-0808">Transferase</keyword>
<dbReference type="InterPro" id="IPR045865">
    <property type="entry name" value="ACT-like_dom_sf"/>
</dbReference>
<keyword evidence="5 9" id="KW-0418">Kinase</keyword>
<dbReference type="InterPro" id="IPR054352">
    <property type="entry name" value="ACT_Aspartokinase"/>
</dbReference>
<dbReference type="Gene3D" id="3.30.70.260">
    <property type="match status" value="2"/>
</dbReference>
<dbReference type="EMBL" id="CP022355">
    <property type="protein sequence ID" value="ASK77970.1"/>
    <property type="molecule type" value="Genomic_DNA"/>
</dbReference>
<comment type="similarity">
    <text evidence="2 9">Belongs to the aspartokinase family.</text>
</comment>
<evidence type="ECO:0000256" key="10">
    <source>
        <dbReference type="RuleBase" id="RU004249"/>
    </source>
</evidence>
<evidence type="ECO:0000256" key="1">
    <source>
        <dbReference type="ARBA" id="ARBA00004766"/>
    </source>
</evidence>
<gene>
    <name evidence="12" type="ORF">CF386_02370</name>
</gene>
<dbReference type="PANTHER" id="PTHR21499:SF59">
    <property type="entry name" value="ASPARTOKINASE"/>
    <property type="match status" value="1"/>
</dbReference>
<evidence type="ECO:0000256" key="6">
    <source>
        <dbReference type="ARBA" id="ARBA00022840"/>
    </source>
</evidence>
<comment type="catalytic activity">
    <reaction evidence="7 9">
        <text>L-aspartate + ATP = 4-phospho-L-aspartate + ADP</text>
        <dbReference type="Rhea" id="RHEA:23776"/>
        <dbReference type="ChEBI" id="CHEBI:29991"/>
        <dbReference type="ChEBI" id="CHEBI:30616"/>
        <dbReference type="ChEBI" id="CHEBI:57535"/>
        <dbReference type="ChEBI" id="CHEBI:456216"/>
        <dbReference type="EC" id="2.7.2.4"/>
    </reaction>
</comment>
<dbReference type="NCBIfam" id="NF006570">
    <property type="entry name" value="PRK09084.1"/>
    <property type="match status" value="1"/>
</dbReference>
<protein>
    <recommendedName>
        <fullName evidence="9">Aspartokinase</fullName>
        <ecNumber evidence="9">2.7.2.4</ecNumber>
    </recommendedName>
</protein>
<dbReference type="InterPro" id="IPR005260">
    <property type="entry name" value="Asp_kin_monofn"/>
</dbReference>
<keyword evidence="10" id="KW-0028">Amino-acid biosynthesis</keyword>
<dbReference type="SUPFAM" id="SSF53633">
    <property type="entry name" value="Carbamate kinase-like"/>
    <property type="match status" value="1"/>
</dbReference>
<evidence type="ECO:0000256" key="5">
    <source>
        <dbReference type="ARBA" id="ARBA00022777"/>
    </source>
</evidence>
<dbReference type="GO" id="GO:0009089">
    <property type="term" value="P:lysine biosynthetic process via diaminopimelate"/>
    <property type="evidence" value="ECO:0007669"/>
    <property type="project" value="UniProtKB-UniPathway"/>
</dbReference>
<name>A0A220VCE4_9GAMM</name>
<dbReference type="InterPro" id="IPR042199">
    <property type="entry name" value="AsparK_Bifunc_asparK/hSer_DH"/>
</dbReference>
<dbReference type="Gene3D" id="3.40.1160.10">
    <property type="entry name" value="Acetylglutamate kinase-like"/>
    <property type="match status" value="1"/>
</dbReference>
<keyword evidence="4 8" id="KW-0547">Nucleotide-binding</keyword>
<dbReference type="EC" id="2.7.2.4" evidence="9"/>
<dbReference type="InterPro" id="IPR001048">
    <property type="entry name" value="Asp/Glu/Uridylate_kinase"/>
</dbReference>
<dbReference type="InterPro" id="IPR002912">
    <property type="entry name" value="ACT_dom"/>
</dbReference>
<dbReference type="KEGG" id="pmai:CF386_02370"/>
<dbReference type="NCBIfam" id="TIGR00657">
    <property type="entry name" value="asp_kinases"/>
    <property type="match status" value="1"/>
</dbReference>
<evidence type="ECO:0000256" key="8">
    <source>
        <dbReference type="PIRSR" id="PIRSR000726-1"/>
    </source>
</evidence>
<evidence type="ECO:0000256" key="2">
    <source>
        <dbReference type="ARBA" id="ARBA00010122"/>
    </source>
</evidence>
<comment type="pathway">
    <text evidence="1 10">Amino-acid biosynthesis; L-lysine biosynthesis via DAP pathway; (S)-tetrahydrodipicolinate from L-aspartate: step 1/4.</text>
</comment>
<accession>A0A220VCE4</accession>
<dbReference type="PROSITE" id="PS51671">
    <property type="entry name" value="ACT"/>
    <property type="match status" value="1"/>
</dbReference>
<feature type="binding site" evidence="8">
    <location>
        <position position="120"/>
    </location>
    <ligand>
        <name>substrate</name>
    </ligand>
</feature>
<organism evidence="12 13">
    <name type="scientific">Paraphotobacterium marinum</name>
    <dbReference type="NCBI Taxonomy" id="1755811"/>
    <lineage>
        <taxon>Bacteria</taxon>
        <taxon>Pseudomonadati</taxon>
        <taxon>Pseudomonadota</taxon>
        <taxon>Gammaproteobacteria</taxon>
        <taxon>Vibrionales</taxon>
        <taxon>Vibrionaceae</taxon>
        <taxon>Paraphotobacterium</taxon>
    </lineage>
</organism>
<evidence type="ECO:0000256" key="4">
    <source>
        <dbReference type="ARBA" id="ARBA00022741"/>
    </source>
</evidence>
<dbReference type="UniPathway" id="UPA00051">
    <property type="reaction ID" value="UER00462"/>
</dbReference>
<evidence type="ECO:0000259" key="11">
    <source>
        <dbReference type="PROSITE" id="PS51671"/>
    </source>
</evidence>
<reference evidence="12 13" key="1">
    <citation type="journal article" date="2016" name="Int. J. Syst. Evol. Microbiol.">
        <title>Paraphotobacterium marinum gen. nov., sp. nov., a member of the family Vibrionaceae, isolated from surface seawater.</title>
        <authorList>
            <person name="Huang Z."/>
            <person name="Dong C."/>
            <person name="Shao Z."/>
        </authorList>
    </citation>
    <scope>NUCLEOTIDE SEQUENCE [LARGE SCALE GENOMIC DNA]</scope>
    <source>
        <strain evidence="12 13">NSCS20N07D</strain>
    </source>
</reference>
<feature type="binding site" evidence="8">
    <location>
        <begin position="221"/>
        <end position="222"/>
    </location>
    <ligand>
        <name>ATP</name>
        <dbReference type="ChEBI" id="CHEBI:30616"/>
    </ligand>
</feature>
<feature type="binding site" evidence="8">
    <location>
        <position position="227"/>
    </location>
    <ligand>
        <name>ATP</name>
        <dbReference type="ChEBI" id="CHEBI:30616"/>
    </ligand>
</feature>
<feature type="binding site" evidence="8">
    <location>
        <position position="45"/>
    </location>
    <ligand>
        <name>substrate</name>
    </ligand>
</feature>
<dbReference type="FunFam" id="3.30.70.260:FF:000017">
    <property type="entry name" value="Aspartokinase"/>
    <property type="match status" value="1"/>
</dbReference>
<keyword evidence="6 8" id="KW-0067">ATP-binding</keyword>
<dbReference type="SUPFAM" id="SSF55021">
    <property type="entry name" value="ACT-like"/>
    <property type="match status" value="2"/>
</dbReference>
<evidence type="ECO:0000256" key="9">
    <source>
        <dbReference type="RuleBase" id="RU003448"/>
    </source>
</evidence>
<evidence type="ECO:0000313" key="12">
    <source>
        <dbReference type="EMBL" id="ASK77970.1"/>
    </source>
</evidence>
<sequence>MLNLTVAKFGGTSVANYQAMVRSANIVLKNPATKLVVVSACSGVTNILVQLSSGKVNEESSQHLIKKLENIHTDIIEKISTTSDLNAKLSEHLNSLKLLVEEINSQYSKILVDQIVSYGEVLSSLLFTEILKELKAQSYCFDVRKVMKTNNSYGQAKPNLELIKTLTTSHLKPLLTDHIVVTQGYIGSFGNTTTTLGRGGSDFSAALLAESCSADVLEIWTDVPGMYTTDPRLTNKARPIEEISFSEASEMANFGAKILHPSTLIPAIRKNIPVFIGSSISSNEKGTWIKESVDSSPLFRAVTLRKNQTLITLHSLKMFQAYGFLAEVFNILARHKISVDLVTTSEVKISLTLDNLSTANEAPNIPSEALKELEELCKVEIEQNYSLVALIGNRISQTNGANKKVFNALKDYTLRLICYGASPHNMCFLVKENVAKEIVNTLHNELF</sequence>
<proteinExistence type="inferred from homology"/>
<dbReference type="InterPro" id="IPR036393">
    <property type="entry name" value="AceGlu_kinase-like_sf"/>
</dbReference>
<dbReference type="Gene3D" id="1.20.120.1320">
    <property type="entry name" value="Aspartokinase, catalytic domain"/>
    <property type="match status" value="1"/>
</dbReference>
<dbReference type="Pfam" id="PF22468">
    <property type="entry name" value="ACT_9"/>
    <property type="match status" value="1"/>
</dbReference>
<feature type="binding site" evidence="8">
    <location>
        <position position="232"/>
    </location>
    <ligand>
        <name>ATP</name>
        <dbReference type="ChEBI" id="CHEBI:30616"/>
    </ligand>
</feature>
<dbReference type="Proteomes" id="UP000242175">
    <property type="component" value="Chromosome large"/>
</dbReference>
<dbReference type="GO" id="GO:0009090">
    <property type="term" value="P:homoserine biosynthetic process"/>
    <property type="evidence" value="ECO:0007669"/>
    <property type="project" value="TreeGrafter"/>
</dbReference>
<dbReference type="GO" id="GO:0009088">
    <property type="term" value="P:threonine biosynthetic process"/>
    <property type="evidence" value="ECO:0007669"/>
    <property type="project" value="UniProtKB-UniPathway"/>
</dbReference>
<dbReference type="RefSeq" id="WP_089072880.1">
    <property type="nucleotide sequence ID" value="NZ_CBCSAM010000005.1"/>
</dbReference>
<dbReference type="GO" id="GO:0005829">
    <property type="term" value="C:cytosol"/>
    <property type="evidence" value="ECO:0007669"/>
    <property type="project" value="TreeGrafter"/>
</dbReference>
<dbReference type="PANTHER" id="PTHR21499">
    <property type="entry name" value="ASPARTATE KINASE"/>
    <property type="match status" value="1"/>
</dbReference>
<dbReference type="InterPro" id="IPR001341">
    <property type="entry name" value="Asp_kinase"/>
</dbReference>
<evidence type="ECO:0000313" key="13">
    <source>
        <dbReference type="Proteomes" id="UP000242175"/>
    </source>
</evidence>
<comment type="pathway">
    <text evidence="10">Amino-acid biosynthesis; L-threonine biosynthesis; L-threonine from L-aspartate: step 1/5.</text>
</comment>
<feature type="binding site" evidence="8">
    <location>
        <begin position="8"/>
        <end position="11"/>
    </location>
    <ligand>
        <name>ATP</name>
        <dbReference type="ChEBI" id="CHEBI:30616"/>
    </ligand>
</feature>
<dbReference type="AlphaFoldDB" id="A0A220VCE4"/>
<evidence type="ECO:0000256" key="7">
    <source>
        <dbReference type="ARBA" id="ARBA00047872"/>
    </source>
</evidence>
<dbReference type="UniPathway" id="UPA00034">
    <property type="reaction ID" value="UER00015"/>
</dbReference>
<dbReference type="GO" id="GO:0004072">
    <property type="term" value="F:aspartate kinase activity"/>
    <property type="evidence" value="ECO:0007669"/>
    <property type="project" value="UniProtKB-EC"/>
</dbReference>
<dbReference type="InterPro" id="IPR018042">
    <property type="entry name" value="Aspartate_kinase_CS"/>
</dbReference>
<comment type="pathway">
    <text evidence="10">Amino-acid biosynthesis; L-methionine biosynthesis via de novo pathway; L-homoserine from L-aspartate: step 1/3.</text>
</comment>
<dbReference type="OrthoDB" id="9799110at2"/>
<dbReference type="UniPathway" id="UPA00050">
    <property type="reaction ID" value="UER00461"/>
</dbReference>
<dbReference type="CDD" id="cd04912">
    <property type="entry name" value="ACT_AKiii-LysC-EC-like_1"/>
    <property type="match status" value="1"/>
</dbReference>
<keyword evidence="13" id="KW-1185">Reference proteome</keyword>
<dbReference type="GO" id="GO:0005524">
    <property type="term" value="F:ATP binding"/>
    <property type="evidence" value="ECO:0007669"/>
    <property type="project" value="UniProtKB-KW"/>
</dbReference>